<keyword evidence="3" id="KW-0430">Lectin</keyword>
<reference evidence="14" key="1">
    <citation type="submission" date="2025-08" db="UniProtKB">
        <authorList>
            <consortium name="RefSeq"/>
        </authorList>
    </citation>
    <scope>IDENTIFICATION</scope>
    <source>
        <tissue evidence="14">Blood</tissue>
    </source>
</reference>
<keyword evidence="8" id="KW-1015">Disulfide bond</keyword>
<dbReference type="InterPro" id="IPR001304">
    <property type="entry name" value="C-type_lectin-like"/>
</dbReference>
<dbReference type="Pfam" id="PF00059">
    <property type="entry name" value="Lectin_C"/>
    <property type="match status" value="1"/>
</dbReference>
<dbReference type="RefSeq" id="XP_022351050.1">
    <property type="nucleotide sequence ID" value="XM_022495342.1"/>
</dbReference>
<dbReference type="GO" id="GO:0007155">
    <property type="term" value="P:cell adhesion"/>
    <property type="evidence" value="ECO:0007669"/>
    <property type="project" value="UniProtKB-KW"/>
</dbReference>
<dbReference type="GO" id="GO:0005886">
    <property type="term" value="C:plasma membrane"/>
    <property type="evidence" value="ECO:0007669"/>
    <property type="project" value="UniProtKB-ARBA"/>
</dbReference>
<evidence type="ECO:0000256" key="10">
    <source>
        <dbReference type="ARBA" id="ARBA00023180"/>
    </source>
</evidence>
<comment type="subcellular location">
    <subcellularLocation>
        <location evidence="1">Membrane</location>
        <topology evidence="1">Single-pass type II membrane protein</topology>
    </subcellularLocation>
</comment>
<keyword evidence="7" id="KW-0472">Membrane</keyword>
<evidence type="ECO:0000256" key="11">
    <source>
        <dbReference type="SAM" id="MobiDB-lite"/>
    </source>
</evidence>
<dbReference type="GO" id="GO:0030246">
    <property type="term" value="F:carbohydrate binding"/>
    <property type="evidence" value="ECO:0007669"/>
    <property type="project" value="UniProtKB-KW"/>
</dbReference>
<keyword evidence="10" id="KW-0325">Glycoprotein</keyword>
<dbReference type="InterPro" id="IPR016187">
    <property type="entry name" value="CTDL_fold"/>
</dbReference>
<dbReference type="PANTHER" id="PTHR46329:SF1">
    <property type="entry name" value="KILLER CELL LECTIN-LIKE RECEPTOR 2"/>
    <property type="match status" value="1"/>
</dbReference>
<evidence type="ECO:0000313" key="13">
    <source>
        <dbReference type="Proteomes" id="UP000248482"/>
    </source>
</evidence>
<name>A0A2Y9IYQ0_ENHLU</name>
<gene>
    <name evidence="14" type="primary">LOC111142287</name>
</gene>
<sequence>MSSLDQLSLPPSLRGIDTDMSNQQVIYSTLRFLQSPSESPNRLRPDGNQKSGNIDGKVFQYTQENRRQREMIGNLTREHHILQNDSYLKEKLLTYKTLEYSILKNELLQQKKKQDLLFTNRICQRENKGKFYGNCWSCYGIKCYYFIPESKNWNRCKQTCQSYNSSLLKINDEDELAFIQSQTYRNNYWIGLSYDDREQKWKWINIGPPFGINYTFMNSSGRGQCAFLSSTRIATIECSKTYNCICEERIDDVFSAYFDRYKKKRCNGTCHLFVCFCDNL</sequence>
<dbReference type="Pfam" id="PF08391">
    <property type="entry name" value="Ly49"/>
    <property type="match status" value="1"/>
</dbReference>
<keyword evidence="4" id="KW-0130">Cell adhesion</keyword>
<dbReference type="AlphaFoldDB" id="A0A2Y9IYQ0"/>
<keyword evidence="13" id="KW-1185">Reference proteome</keyword>
<dbReference type="InterPro" id="IPR013600">
    <property type="entry name" value="Ly49_N"/>
</dbReference>
<dbReference type="SMART" id="SM00034">
    <property type="entry name" value="CLECT"/>
    <property type="match status" value="1"/>
</dbReference>
<keyword evidence="9" id="KW-0675">Receptor</keyword>
<evidence type="ECO:0000256" key="1">
    <source>
        <dbReference type="ARBA" id="ARBA00004606"/>
    </source>
</evidence>
<organism evidence="13 14">
    <name type="scientific">Enhydra lutris kenyoni</name>
    <name type="common">northern sea otter</name>
    <dbReference type="NCBI Taxonomy" id="391180"/>
    <lineage>
        <taxon>Eukaryota</taxon>
        <taxon>Metazoa</taxon>
        <taxon>Chordata</taxon>
        <taxon>Craniata</taxon>
        <taxon>Vertebrata</taxon>
        <taxon>Euteleostomi</taxon>
        <taxon>Mammalia</taxon>
        <taxon>Eutheria</taxon>
        <taxon>Laurasiatheria</taxon>
        <taxon>Carnivora</taxon>
        <taxon>Caniformia</taxon>
        <taxon>Musteloidea</taxon>
        <taxon>Mustelidae</taxon>
        <taxon>Lutrinae</taxon>
        <taxon>Enhydra</taxon>
    </lineage>
</organism>
<accession>A0A2Y9IYQ0</accession>
<feature type="region of interest" description="Disordered" evidence="11">
    <location>
        <begin position="36"/>
        <end position="56"/>
    </location>
</feature>
<dbReference type="SUPFAM" id="SSF56436">
    <property type="entry name" value="C-type lectin-like"/>
    <property type="match status" value="1"/>
</dbReference>
<proteinExistence type="predicted"/>
<dbReference type="CTD" id="55110"/>
<keyword evidence="2" id="KW-0812">Transmembrane</keyword>
<evidence type="ECO:0000259" key="12">
    <source>
        <dbReference type="PROSITE" id="PS50041"/>
    </source>
</evidence>
<dbReference type="PROSITE" id="PS50041">
    <property type="entry name" value="C_TYPE_LECTIN_2"/>
    <property type="match status" value="1"/>
</dbReference>
<evidence type="ECO:0000256" key="3">
    <source>
        <dbReference type="ARBA" id="ARBA00022734"/>
    </source>
</evidence>
<evidence type="ECO:0000256" key="5">
    <source>
        <dbReference type="ARBA" id="ARBA00022968"/>
    </source>
</evidence>
<feature type="domain" description="C-type lectin" evidence="12">
    <location>
        <begin position="139"/>
        <end position="247"/>
    </location>
</feature>
<evidence type="ECO:0000256" key="8">
    <source>
        <dbReference type="ARBA" id="ARBA00023157"/>
    </source>
</evidence>
<dbReference type="CDD" id="cd03593">
    <property type="entry name" value="CLECT_NK_receptors_like"/>
    <property type="match status" value="1"/>
</dbReference>
<evidence type="ECO:0000256" key="9">
    <source>
        <dbReference type="ARBA" id="ARBA00023170"/>
    </source>
</evidence>
<evidence type="ECO:0000313" key="14">
    <source>
        <dbReference type="RefSeq" id="XP_022351050.1"/>
    </source>
</evidence>
<evidence type="ECO:0000256" key="2">
    <source>
        <dbReference type="ARBA" id="ARBA00022692"/>
    </source>
</evidence>
<keyword evidence="6" id="KW-1133">Transmembrane helix</keyword>
<keyword evidence="5" id="KW-0735">Signal-anchor</keyword>
<dbReference type="Gene3D" id="3.10.100.10">
    <property type="entry name" value="Mannose-Binding Protein A, subunit A"/>
    <property type="match status" value="1"/>
</dbReference>
<evidence type="ECO:0000256" key="6">
    <source>
        <dbReference type="ARBA" id="ARBA00022989"/>
    </source>
</evidence>
<protein>
    <submittedName>
        <fullName evidence="14">Protein mago nashi homolog 2 isoform X2</fullName>
    </submittedName>
</protein>
<evidence type="ECO:0000256" key="4">
    <source>
        <dbReference type="ARBA" id="ARBA00022889"/>
    </source>
</evidence>
<dbReference type="Proteomes" id="UP000248482">
    <property type="component" value="Unplaced"/>
</dbReference>
<dbReference type="GeneID" id="111142287"/>
<evidence type="ECO:0000256" key="7">
    <source>
        <dbReference type="ARBA" id="ARBA00023136"/>
    </source>
</evidence>
<dbReference type="InterPro" id="IPR052013">
    <property type="entry name" value="Mouse_KLRs"/>
</dbReference>
<dbReference type="PANTHER" id="PTHR46329">
    <property type="entry name" value="KILLER CELL LECTIN-LIKE RECEPTOR 2"/>
    <property type="match status" value="1"/>
</dbReference>
<dbReference type="InterPro" id="IPR016186">
    <property type="entry name" value="C-type_lectin-like/link_sf"/>
</dbReference>
<dbReference type="InterPro" id="IPR033992">
    <property type="entry name" value="NKR-like_CTLD"/>
</dbReference>